<keyword evidence="2" id="KW-0472">Membrane</keyword>
<name>A0A0C4DR72_MAGP6</name>
<feature type="region of interest" description="Disordered" evidence="1">
    <location>
        <begin position="96"/>
        <end position="133"/>
    </location>
</feature>
<sequence>MSPLRALLKELVTAPFKHVVVRPPHHPGFVPWNTGLGRPPQMRVQPPRLAAVAHEPLFQVPEAVNGKIPVVASTLFIAAAIALNVVAIMAFTTVADEDAGPSPNGQQRLSNQGKGKTSQGGKFPDLPLTLWNQ</sequence>
<reference evidence="4" key="4">
    <citation type="journal article" date="2015" name="G3 (Bethesda)">
        <title>Genome sequences of three phytopathogenic species of the Magnaporthaceae family of fungi.</title>
        <authorList>
            <person name="Okagaki L.H."/>
            <person name="Nunes C.C."/>
            <person name="Sailsbery J."/>
            <person name="Clay B."/>
            <person name="Brown D."/>
            <person name="John T."/>
            <person name="Oh Y."/>
            <person name="Young N."/>
            <person name="Fitzgerald M."/>
            <person name="Haas B.J."/>
            <person name="Zeng Q."/>
            <person name="Young S."/>
            <person name="Adiconis X."/>
            <person name="Fan L."/>
            <person name="Levin J.Z."/>
            <person name="Mitchell T.K."/>
            <person name="Okubara P.A."/>
            <person name="Farman M.L."/>
            <person name="Kohn L.M."/>
            <person name="Birren B."/>
            <person name="Ma L.-J."/>
            <person name="Dean R.A."/>
        </authorList>
    </citation>
    <scope>NUCLEOTIDE SEQUENCE</scope>
    <source>
        <strain evidence="4">ATCC 64411 / 73-15</strain>
    </source>
</reference>
<keyword evidence="2" id="KW-1133">Transmembrane helix</keyword>
<accession>A0A0C4DR72</accession>
<evidence type="ECO:0000313" key="5">
    <source>
        <dbReference type="Proteomes" id="UP000011715"/>
    </source>
</evidence>
<evidence type="ECO:0000256" key="1">
    <source>
        <dbReference type="SAM" id="MobiDB-lite"/>
    </source>
</evidence>
<proteinExistence type="predicted"/>
<dbReference type="EMBL" id="ADBL01000595">
    <property type="status" value="NOT_ANNOTATED_CDS"/>
    <property type="molecule type" value="Genomic_DNA"/>
</dbReference>
<reference evidence="4" key="5">
    <citation type="submission" date="2015-06" db="UniProtKB">
        <authorList>
            <consortium name="EnsemblFungi"/>
        </authorList>
    </citation>
    <scope>IDENTIFICATION</scope>
    <source>
        <strain evidence="4">ATCC 64411</strain>
    </source>
</reference>
<evidence type="ECO:0000256" key="2">
    <source>
        <dbReference type="SAM" id="Phobius"/>
    </source>
</evidence>
<evidence type="ECO:0000313" key="3">
    <source>
        <dbReference type="EMBL" id="KLU83312.1"/>
    </source>
</evidence>
<reference evidence="5" key="2">
    <citation type="submission" date="2010-05" db="EMBL/GenBank/DDBJ databases">
        <title>The genome sequence of Magnaporthe poae strain ATCC 64411.</title>
        <authorList>
            <person name="Ma L.-J."/>
            <person name="Dead R."/>
            <person name="Young S."/>
            <person name="Zeng Q."/>
            <person name="Koehrsen M."/>
            <person name="Alvarado L."/>
            <person name="Berlin A."/>
            <person name="Chapman S.B."/>
            <person name="Chen Z."/>
            <person name="Freedman E."/>
            <person name="Gellesch M."/>
            <person name="Goldberg J."/>
            <person name="Griggs A."/>
            <person name="Gujja S."/>
            <person name="Heilman E.R."/>
            <person name="Heiman D."/>
            <person name="Hepburn T."/>
            <person name="Howarth C."/>
            <person name="Jen D."/>
            <person name="Larson L."/>
            <person name="Mehta T."/>
            <person name="Neiman D."/>
            <person name="Pearson M."/>
            <person name="Roberts A."/>
            <person name="Saif S."/>
            <person name="Shea T."/>
            <person name="Shenoy N."/>
            <person name="Sisk P."/>
            <person name="Stolte C."/>
            <person name="Sykes S."/>
            <person name="Walk T."/>
            <person name="White J."/>
            <person name="Yandava C."/>
            <person name="Haas B."/>
            <person name="Nusbaum C."/>
            <person name="Birren B."/>
        </authorList>
    </citation>
    <scope>NUCLEOTIDE SEQUENCE [LARGE SCALE GENOMIC DNA]</scope>
    <source>
        <strain evidence="5">ATCC 64411 / 73-15</strain>
    </source>
</reference>
<protein>
    <submittedName>
        <fullName evidence="3 4">Uncharacterized protein</fullName>
    </submittedName>
</protein>
<dbReference type="AlphaFoldDB" id="A0A0C4DR72"/>
<feature type="compositionally biased region" description="Polar residues" evidence="1">
    <location>
        <begin position="103"/>
        <end position="120"/>
    </location>
</feature>
<keyword evidence="5" id="KW-1185">Reference proteome</keyword>
<dbReference type="eggNOG" id="ENOG502RIW0">
    <property type="taxonomic scope" value="Eukaryota"/>
</dbReference>
<dbReference type="EnsemblFungi" id="MAPG_02376T0">
    <property type="protein sequence ID" value="MAPG_02376T0"/>
    <property type="gene ID" value="MAPG_02376"/>
</dbReference>
<dbReference type="Proteomes" id="UP000011715">
    <property type="component" value="Unassembled WGS sequence"/>
</dbReference>
<keyword evidence="2" id="KW-0812">Transmembrane</keyword>
<reference evidence="3" key="3">
    <citation type="submission" date="2011-03" db="EMBL/GenBank/DDBJ databases">
        <title>Annotation of Magnaporthe poae ATCC 64411.</title>
        <authorList>
            <person name="Ma L.-J."/>
            <person name="Dead R."/>
            <person name="Young S.K."/>
            <person name="Zeng Q."/>
            <person name="Gargeya S."/>
            <person name="Fitzgerald M."/>
            <person name="Haas B."/>
            <person name="Abouelleil A."/>
            <person name="Alvarado L."/>
            <person name="Arachchi H.M."/>
            <person name="Berlin A."/>
            <person name="Brown A."/>
            <person name="Chapman S.B."/>
            <person name="Chen Z."/>
            <person name="Dunbar C."/>
            <person name="Freedman E."/>
            <person name="Gearin G."/>
            <person name="Gellesch M."/>
            <person name="Goldberg J."/>
            <person name="Griggs A."/>
            <person name="Gujja S."/>
            <person name="Heiman D."/>
            <person name="Howarth C."/>
            <person name="Larson L."/>
            <person name="Lui A."/>
            <person name="MacDonald P.J.P."/>
            <person name="Mehta T."/>
            <person name="Montmayeur A."/>
            <person name="Murphy C."/>
            <person name="Neiman D."/>
            <person name="Pearson M."/>
            <person name="Priest M."/>
            <person name="Roberts A."/>
            <person name="Saif S."/>
            <person name="Shea T."/>
            <person name="Shenoy N."/>
            <person name="Sisk P."/>
            <person name="Stolte C."/>
            <person name="Sykes S."/>
            <person name="Yandava C."/>
            <person name="Wortman J."/>
            <person name="Nusbaum C."/>
            <person name="Birren B."/>
        </authorList>
    </citation>
    <scope>NUCLEOTIDE SEQUENCE</scope>
    <source>
        <strain evidence="3">ATCC 64411</strain>
    </source>
</reference>
<dbReference type="OrthoDB" id="10406447at2759"/>
<feature type="transmembrane region" description="Helical" evidence="2">
    <location>
        <begin position="75"/>
        <end position="95"/>
    </location>
</feature>
<dbReference type="VEuPathDB" id="FungiDB:MAPG_02376"/>
<gene>
    <name evidence="3" type="ORF">MAPG_02376</name>
</gene>
<evidence type="ECO:0000313" key="4">
    <source>
        <dbReference type="EnsemblFungi" id="MAPG_02376T0"/>
    </source>
</evidence>
<organism evidence="4 5">
    <name type="scientific">Magnaporthiopsis poae (strain ATCC 64411 / 73-15)</name>
    <name type="common">Kentucky bluegrass fungus</name>
    <name type="synonym">Magnaporthe poae</name>
    <dbReference type="NCBI Taxonomy" id="644358"/>
    <lineage>
        <taxon>Eukaryota</taxon>
        <taxon>Fungi</taxon>
        <taxon>Dikarya</taxon>
        <taxon>Ascomycota</taxon>
        <taxon>Pezizomycotina</taxon>
        <taxon>Sordariomycetes</taxon>
        <taxon>Sordariomycetidae</taxon>
        <taxon>Magnaporthales</taxon>
        <taxon>Magnaporthaceae</taxon>
        <taxon>Magnaporthiopsis</taxon>
    </lineage>
</organism>
<dbReference type="EMBL" id="GL876967">
    <property type="protein sequence ID" value="KLU83312.1"/>
    <property type="molecule type" value="Genomic_DNA"/>
</dbReference>
<reference evidence="3" key="1">
    <citation type="submission" date="2010-05" db="EMBL/GenBank/DDBJ databases">
        <title>The Genome Sequence of Magnaporthe poae strain ATCC 64411.</title>
        <authorList>
            <consortium name="The Broad Institute Genome Sequencing Platform"/>
            <consortium name="Broad Institute Genome Sequencing Center for Infectious Disease"/>
            <person name="Ma L.-J."/>
            <person name="Dead R."/>
            <person name="Young S."/>
            <person name="Zeng Q."/>
            <person name="Koehrsen M."/>
            <person name="Alvarado L."/>
            <person name="Berlin A."/>
            <person name="Chapman S.B."/>
            <person name="Chen Z."/>
            <person name="Freedman E."/>
            <person name="Gellesch M."/>
            <person name="Goldberg J."/>
            <person name="Griggs A."/>
            <person name="Gujja S."/>
            <person name="Heilman E.R."/>
            <person name="Heiman D."/>
            <person name="Hepburn T."/>
            <person name="Howarth C."/>
            <person name="Jen D."/>
            <person name="Larson L."/>
            <person name="Mehta T."/>
            <person name="Neiman D."/>
            <person name="Pearson M."/>
            <person name="Roberts A."/>
            <person name="Saif S."/>
            <person name="Shea T."/>
            <person name="Shenoy N."/>
            <person name="Sisk P."/>
            <person name="Stolte C."/>
            <person name="Sykes S."/>
            <person name="Walk T."/>
            <person name="White J."/>
            <person name="Yandava C."/>
            <person name="Haas B."/>
            <person name="Nusbaum C."/>
            <person name="Birren B."/>
        </authorList>
    </citation>
    <scope>NUCLEOTIDE SEQUENCE</scope>
    <source>
        <strain evidence="3">ATCC 64411</strain>
    </source>
</reference>